<protein>
    <submittedName>
        <fullName evidence="2">Uncharacterized protein</fullName>
    </submittedName>
</protein>
<proteinExistence type="predicted"/>
<feature type="region of interest" description="Disordered" evidence="1">
    <location>
        <begin position="1"/>
        <end position="34"/>
    </location>
</feature>
<dbReference type="AlphaFoldDB" id="A0A6A5GQF1"/>
<comment type="caution">
    <text evidence="2">The sequence shown here is derived from an EMBL/GenBank/DDBJ whole genome shotgun (WGS) entry which is preliminary data.</text>
</comment>
<dbReference type="KEGG" id="crq:GCK72_013355"/>
<dbReference type="GeneID" id="78775773"/>
<dbReference type="EMBL" id="WUAV01000004">
    <property type="protein sequence ID" value="KAF1756901.1"/>
    <property type="molecule type" value="Genomic_DNA"/>
</dbReference>
<dbReference type="CTD" id="78775773"/>
<name>A0A6A5GQF1_CAERE</name>
<evidence type="ECO:0000256" key="1">
    <source>
        <dbReference type="SAM" id="MobiDB-lite"/>
    </source>
</evidence>
<evidence type="ECO:0000313" key="3">
    <source>
        <dbReference type="Proteomes" id="UP000483820"/>
    </source>
</evidence>
<evidence type="ECO:0000313" key="2">
    <source>
        <dbReference type="EMBL" id="KAF1756901.1"/>
    </source>
</evidence>
<organism evidence="2 3">
    <name type="scientific">Caenorhabditis remanei</name>
    <name type="common">Caenorhabditis vulgaris</name>
    <dbReference type="NCBI Taxonomy" id="31234"/>
    <lineage>
        <taxon>Eukaryota</taxon>
        <taxon>Metazoa</taxon>
        <taxon>Ecdysozoa</taxon>
        <taxon>Nematoda</taxon>
        <taxon>Chromadorea</taxon>
        <taxon>Rhabditida</taxon>
        <taxon>Rhabditina</taxon>
        <taxon>Rhabditomorpha</taxon>
        <taxon>Rhabditoidea</taxon>
        <taxon>Rhabditidae</taxon>
        <taxon>Peloderinae</taxon>
        <taxon>Caenorhabditis</taxon>
    </lineage>
</organism>
<reference evidence="2 3" key="1">
    <citation type="submission" date="2019-12" db="EMBL/GenBank/DDBJ databases">
        <title>Chromosome-level assembly of the Caenorhabditis remanei genome.</title>
        <authorList>
            <person name="Teterina A.A."/>
            <person name="Willis J.H."/>
            <person name="Phillips P.C."/>
        </authorList>
    </citation>
    <scope>NUCLEOTIDE SEQUENCE [LARGE SCALE GENOMIC DNA]</scope>
    <source>
        <strain evidence="2 3">PX506</strain>
        <tissue evidence="2">Whole organism</tissue>
    </source>
</reference>
<dbReference type="Proteomes" id="UP000483820">
    <property type="component" value="Chromosome IV"/>
</dbReference>
<sequence length="120" mass="11786">MFHNQIHVPNSRSRQKDSVDASSESTAEEVRTVDGNCGIEEAVEATEAEAVAVETKEADEAEAVADGLSGPLAETGNSGIAAAVALAGAAGGGGGASGLASTPGGPIISYPSSAIIIDTF</sequence>
<accession>A0A6A5GQF1</accession>
<gene>
    <name evidence="2" type="ORF">GCK72_013355</name>
</gene>
<dbReference type="RefSeq" id="XP_053584582.1">
    <property type="nucleotide sequence ID" value="XM_053729810.1"/>
</dbReference>